<keyword evidence="1" id="KW-1133">Transmembrane helix</keyword>
<feature type="transmembrane region" description="Helical" evidence="1">
    <location>
        <begin position="91"/>
        <end position="114"/>
    </location>
</feature>
<gene>
    <name evidence="2" type="ORF">GCM10007100_24840</name>
</gene>
<evidence type="ECO:0000256" key="1">
    <source>
        <dbReference type="SAM" id="Phobius"/>
    </source>
</evidence>
<reference evidence="2" key="2">
    <citation type="submission" date="2020-09" db="EMBL/GenBank/DDBJ databases">
        <authorList>
            <person name="Sun Q."/>
            <person name="Kim S."/>
        </authorList>
    </citation>
    <scope>NUCLEOTIDE SEQUENCE</scope>
    <source>
        <strain evidence="2">KCTC 12988</strain>
    </source>
</reference>
<keyword evidence="3" id="KW-1185">Reference proteome</keyword>
<protein>
    <submittedName>
        <fullName evidence="2">Uncharacterized protein</fullName>
    </submittedName>
</protein>
<proteinExistence type="predicted"/>
<feature type="transmembrane region" description="Helical" evidence="1">
    <location>
        <begin position="6"/>
        <end position="27"/>
    </location>
</feature>
<organism evidence="2 3">
    <name type="scientific">Roseibacillus persicicus</name>
    <dbReference type="NCBI Taxonomy" id="454148"/>
    <lineage>
        <taxon>Bacteria</taxon>
        <taxon>Pseudomonadati</taxon>
        <taxon>Verrucomicrobiota</taxon>
        <taxon>Verrucomicrobiia</taxon>
        <taxon>Verrucomicrobiales</taxon>
        <taxon>Verrucomicrobiaceae</taxon>
        <taxon>Roseibacillus</taxon>
    </lineage>
</organism>
<dbReference type="EMBL" id="BMXI01000010">
    <property type="protein sequence ID" value="GHC57041.1"/>
    <property type="molecule type" value="Genomic_DNA"/>
</dbReference>
<reference evidence="2" key="1">
    <citation type="journal article" date="2014" name="Int. J. Syst. Evol. Microbiol.">
        <title>Complete genome sequence of Corynebacterium casei LMG S-19264T (=DSM 44701T), isolated from a smear-ripened cheese.</title>
        <authorList>
            <consortium name="US DOE Joint Genome Institute (JGI-PGF)"/>
            <person name="Walter F."/>
            <person name="Albersmeier A."/>
            <person name="Kalinowski J."/>
            <person name="Ruckert C."/>
        </authorList>
    </citation>
    <scope>NUCLEOTIDE SEQUENCE</scope>
    <source>
        <strain evidence="2">KCTC 12988</strain>
    </source>
</reference>
<evidence type="ECO:0000313" key="2">
    <source>
        <dbReference type="EMBL" id="GHC57041.1"/>
    </source>
</evidence>
<sequence length="145" mass="15696">MNTQIIFSILVLLGFIIVPIVPPLLILRGQRFWAPWLMLGSVGLFILAAGTNLGLQYYFSQQIQKITAASATGALIMDSPEWGKIFAQMRLTAVLCGGTSVLSLLTYSAGLWGVASRWGALSRRAKSLEAVTANLAQRREGVASR</sequence>
<keyword evidence="1" id="KW-0472">Membrane</keyword>
<comment type="caution">
    <text evidence="2">The sequence shown here is derived from an EMBL/GenBank/DDBJ whole genome shotgun (WGS) entry which is preliminary data.</text>
</comment>
<dbReference type="RefSeq" id="WP_189570345.1">
    <property type="nucleotide sequence ID" value="NZ_BMXI01000010.1"/>
</dbReference>
<accession>A0A918TPN9</accession>
<evidence type="ECO:0000313" key="3">
    <source>
        <dbReference type="Proteomes" id="UP000644507"/>
    </source>
</evidence>
<dbReference type="AlphaFoldDB" id="A0A918TPN9"/>
<dbReference type="Proteomes" id="UP000644507">
    <property type="component" value="Unassembled WGS sequence"/>
</dbReference>
<feature type="transmembrane region" description="Helical" evidence="1">
    <location>
        <begin position="34"/>
        <end position="55"/>
    </location>
</feature>
<name>A0A918TPN9_9BACT</name>
<keyword evidence="1" id="KW-0812">Transmembrane</keyword>